<dbReference type="KEGG" id="bad:BAD_1274"/>
<name>A1A2X2_BIFAA</name>
<sequence length="78" mass="8838">MMAIKPIRANRPDEPTGRLMDLQDTKHKGDSEGNDKTMMSFMIPVDLKKELKERAARLGTSASRLIVDGVRLRLKQDD</sequence>
<gene>
    <name evidence="2" type="primary">ptsG</name>
    <name evidence="2" type="ordered locus">BAD_1274</name>
</gene>
<dbReference type="HOGENOM" id="CLU_2614900_0_0_11"/>
<keyword evidence="3" id="KW-1185">Reference proteome</keyword>
<evidence type="ECO:0000313" key="3">
    <source>
        <dbReference type="Proteomes" id="UP000008702"/>
    </source>
</evidence>
<feature type="region of interest" description="Disordered" evidence="1">
    <location>
        <begin position="1"/>
        <end position="37"/>
    </location>
</feature>
<evidence type="ECO:0000313" key="2">
    <source>
        <dbReference type="EMBL" id="BAF40055.1"/>
    </source>
</evidence>
<protein>
    <submittedName>
        <fullName evidence="2">PTS system glucose-specific IIABC component</fullName>
    </submittedName>
</protein>
<reference evidence="2 3" key="1">
    <citation type="submission" date="2006-12" db="EMBL/GenBank/DDBJ databases">
        <title>Bifidobacterium adolescentis complete genome sequence.</title>
        <authorList>
            <person name="Suzuki T."/>
            <person name="Tsuda Y."/>
            <person name="Kanou N."/>
            <person name="Inoue T."/>
            <person name="Kumazaki K."/>
            <person name="Nagano S."/>
            <person name="Hirai S."/>
            <person name="Tanaka K."/>
            <person name="Watanabe K."/>
        </authorList>
    </citation>
    <scope>NUCLEOTIDE SEQUENCE [LARGE SCALE GENOMIC DNA]</scope>
    <source>
        <strain evidence="3">ATCC 15703 / DSM 20083 / NCTC 11814 / E194a</strain>
    </source>
</reference>
<evidence type="ECO:0000256" key="1">
    <source>
        <dbReference type="SAM" id="MobiDB-lite"/>
    </source>
</evidence>
<dbReference type="Proteomes" id="UP000008702">
    <property type="component" value="Chromosome"/>
</dbReference>
<organism evidence="2 3">
    <name type="scientific">Bifidobacterium adolescentis (strain ATCC 15703 / DSM 20083 / NCTC 11814 / E194a)</name>
    <dbReference type="NCBI Taxonomy" id="367928"/>
    <lineage>
        <taxon>Bacteria</taxon>
        <taxon>Bacillati</taxon>
        <taxon>Actinomycetota</taxon>
        <taxon>Actinomycetes</taxon>
        <taxon>Bifidobacteriales</taxon>
        <taxon>Bifidobacteriaceae</taxon>
        <taxon>Bifidobacterium</taxon>
    </lineage>
</organism>
<proteinExistence type="predicted"/>
<accession>A1A2X2</accession>
<dbReference type="AlphaFoldDB" id="A1A2X2"/>
<dbReference type="EMBL" id="AP009256">
    <property type="protein sequence ID" value="BAF40055.1"/>
    <property type="molecule type" value="Genomic_DNA"/>
</dbReference>
<feature type="compositionally biased region" description="Basic and acidic residues" evidence="1">
    <location>
        <begin position="10"/>
        <end position="35"/>
    </location>
</feature>